<dbReference type="KEGG" id="vg:54993229"/>
<dbReference type="Proteomes" id="UP000250535">
    <property type="component" value="Segment"/>
</dbReference>
<evidence type="ECO:0000313" key="2">
    <source>
        <dbReference type="EMBL" id="AWY05257.1"/>
    </source>
</evidence>
<proteinExistence type="predicted"/>
<name>A0A2Z4Q5B5_9CAUD</name>
<sequence length="317" mass="35178">MTYTIPRHTIRRVMSPEAAGALVGTMVPAKDATEALNHEGLWLDEATGEPILGIFRCPELPALRKAVLSAEPAMSGPDASGGGAMRSGSGNRNNSVTFGYRPRKPMMRQEACVLTAFNRDFPTIAAFLAHYAEVLAQMVADTMPEIEVMGREQIAKVLPDWRLSKNSLWTSGVINKESSLPYHRDGNNFDAWSVMPVIRQGVTGGFLDLPEYGVTIPARDGYAYAFYGKRLVHGVTPMVKKRADSYRVSIVYYALQGLKDCHTFAEETATARKRRTDREERMADPEHKFDKVISGKRGSGVPRVNKAIRQDEIEERS</sequence>
<feature type="compositionally biased region" description="Basic and acidic residues" evidence="1">
    <location>
        <begin position="276"/>
        <end position="293"/>
    </location>
</feature>
<evidence type="ECO:0000256" key="1">
    <source>
        <dbReference type="SAM" id="MobiDB-lite"/>
    </source>
</evidence>
<gene>
    <name evidence="2" type="primary">2</name>
    <name evidence="2" type="ORF">SEA_MEMENTOMORI_2</name>
</gene>
<dbReference type="RefSeq" id="YP_009802675.1">
    <property type="nucleotide sequence ID" value="NC_047987.1"/>
</dbReference>
<protein>
    <submittedName>
        <fullName evidence="2">Oxidoreductase</fullName>
    </submittedName>
</protein>
<accession>A0A2Z4Q5B5</accession>
<feature type="region of interest" description="Disordered" evidence="1">
    <location>
        <begin position="271"/>
        <end position="317"/>
    </location>
</feature>
<dbReference type="EMBL" id="MH271303">
    <property type="protein sequence ID" value="AWY05257.1"/>
    <property type="molecule type" value="Genomic_DNA"/>
</dbReference>
<evidence type="ECO:0000313" key="3">
    <source>
        <dbReference type="Proteomes" id="UP000250535"/>
    </source>
</evidence>
<feature type="region of interest" description="Disordered" evidence="1">
    <location>
        <begin position="74"/>
        <end position="100"/>
    </location>
</feature>
<feature type="compositionally biased region" description="Basic and acidic residues" evidence="1">
    <location>
        <begin position="308"/>
        <end position="317"/>
    </location>
</feature>
<organism evidence="2 3">
    <name type="scientific">Microbacterium phage MementoMori</name>
    <dbReference type="NCBI Taxonomy" id="2201436"/>
    <lineage>
        <taxon>Viruses</taxon>
        <taxon>Duplodnaviria</taxon>
        <taxon>Heunggongvirae</taxon>
        <taxon>Uroviricota</taxon>
        <taxon>Caudoviricetes</taxon>
        <taxon>Kutznervirinae</taxon>
        <taxon>Mementomorivirus</taxon>
        <taxon>Mementomorivirus mementomori</taxon>
    </lineage>
</organism>
<reference evidence="2 3" key="1">
    <citation type="submission" date="2018-04" db="EMBL/GenBank/DDBJ databases">
        <authorList>
            <person name="Harrington T."/>
            <person name="Washburn E."/>
            <person name="Bricker J."/>
            <person name="McKinney A."/>
            <person name="Betsko A.J."/>
            <person name="Garlena R.A."/>
            <person name="Russell D.A."/>
            <person name="Pope W.A."/>
            <person name="Jacobs-Sera D."/>
            <person name="Hatfull G.F."/>
        </authorList>
    </citation>
    <scope>NUCLEOTIDE SEQUENCE [LARGE SCALE GENOMIC DNA]</scope>
</reference>
<keyword evidence="3" id="KW-1185">Reference proteome</keyword>
<feature type="compositionally biased region" description="Low complexity" evidence="1">
    <location>
        <begin position="86"/>
        <end position="95"/>
    </location>
</feature>
<dbReference type="GeneID" id="54993229"/>
<dbReference type="Gene3D" id="3.60.130.30">
    <property type="match status" value="1"/>
</dbReference>